<evidence type="ECO:0000256" key="6">
    <source>
        <dbReference type="ARBA" id="ARBA00022723"/>
    </source>
</evidence>
<dbReference type="GO" id="GO:0008270">
    <property type="term" value="F:zinc ion binding"/>
    <property type="evidence" value="ECO:0007669"/>
    <property type="project" value="UniProtKB-KW"/>
</dbReference>
<evidence type="ECO:0000256" key="10">
    <source>
        <dbReference type="ARBA" id="ARBA00023242"/>
    </source>
</evidence>
<dbReference type="GO" id="GO:0003899">
    <property type="term" value="F:DNA-directed RNA polymerase activity"/>
    <property type="evidence" value="ECO:0007669"/>
    <property type="project" value="UniProtKB-EC"/>
</dbReference>
<dbReference type="EMBL" id="NPHW01005032">
    <property type="protein sequence ID" value="OXV07179.1"/>
    <property type="molecule type" value="Genomic_DNA"/>
</dbReference>
<dbReference type="GO" id="GO:0003677">
    <property type="term" value="F:DNA binding"/>
    <property type="evidence" value="ECO:0007669"/>
    <property type="project" value="InterPro"/>
</dbReference>
<dbReference type="GO" id="GO:0032549">
    <property type="term" value="F:ribonucleoside binding"/>
    <property type="evidence" value="ECO:0007669"/>
    <property type="project" value="InterPro"/>
</dbReference>
<dbReference type="Proteomes" id="UP000243515">
    <property type="component" value="Unassembled WGS sequence"/>
</dbReference>
<evidence type="ECO:0000256" key="4">
    <source>
        <dbReference type="ARBA" id="ARBA00022679"/>
    </source>
</evidence>
<dbReference type="Gene3D" id="3.90.1100.10">
    <property type="match status" value="1"/>
</dbReference>
<dbReference type="Gene3D" id="3.90.1800.10">
    <property type="entry name" value="RNA polymerase alpha subunit dimerisation domain"/>
    <property type="match status" value="1"/>
</dbReference>
<dbReference type="AlphaFoldDB" id="A0A232LSS1"/>
<dbReference type="Gene3D" id="2.40.270.10">
    <property type="entry name" value="DNA-directed RNA polymerase, subunit 2, domain 6"/>
    <property type="match status" value="1"/>
</dbReference>
<dbReference type="GO" id="GO:0006361">
    <property type="term" value="P:transcription initiation at RNA polymerase I promoter"/>
    <property type="evidence" value="ECO:0007669"/>
    <property type="project" value="EnsemblFungi"/>
</dbReference>
<dbReference type="InterPro" id="IPR037033">
    <property type="entry name" value="DNA-dir_RNAP_su2_hyb_sf"/>
</dbReference>
<dbReference type="Pfam" id="PF04563">
    <property type="entry name" value="RNA_pol_Rpb2_1"/>
    <property type="match status" value="1"/>
</dbReference>
<dbReference type="PROSITE" id="PS01166">
    <property type="entry name" value="RNA_POL_BETA"/>
    <property type="match status" value="1"/>
</dbReference>
<protein>
    <recommendedName>
        <fullName evidence="13">DNA-directed RNA polymerase subunit beta</fullName>
        <ecNumber evidence="13">2.7.7.6</ecNumber>
    </recommendedName>
</protein>
<dbReference type="InterPro" id="IPR014724">
    <property type="entry name" value="RNA_pol_RPB2_OB-fold"/>
</dbReference>
<dbReference type="InterPro" id="IPR007642">
    <property type="entry name" value="RNA_pol_Rpb2_2"/>
</dbReference>
<dbReference type="FunFam" id="3.90.1100.10:FF:000016">
    <property type="entry name" value="DNA-directed RNA polymerase subunit beta"/>
    <property type="match status" value="1"/>
</dbReference>
<dbReference type="Pfam" id="PF04561">
    <property type="entry name" value="RNA_pol_Rpb2_2"/>
    <property type="match status" value="1"/>
</dbReference>
<comment type="catalytic activity">
    <reaction evidence="11">
        <text>RNA(n) + a ribonucleoside 5'-triphosphate = RNA(n+1) + diphosphate</text>
        <dbReference type="Rhea" id="RHEA:21248"/>
        <dbReference type="Rhea" id="RHEA-COMP:14527"/>
        <dbReference type="Rhea" id="RHEA-COMP:17342"/>
        <dbReference type="ChEBI" id="CHEBI:33019"/>
        <dbReference type="ChEBI" id="CHEBI:61557"/>
        <dbReference type="ChEBI" id="CHEBI:140395"/>
        <dbReference type="EC" id="2.7.7.6"/>
    </reaction>
    <physiologicalReaction direction="left-to-right" evidence="11">
        <dbReference type="Rhea" id="RHEA:21249"/>
    </physiologicalReaction>
</comment>
<accession>A0A232LSS1</accession>
<dbReference type="InterPro" id="IPR007121">
    <property type="entry name" value="RNA_pol_bsu_CS"/>
</dbReference>
<dbReference type="InterPro" id="IPR007641">
    <property type="entry name" value="RNA_pol_Rpb2_7"/>
</dbReference>
<keyword evidence="7" id="KW-0863">Zinc-finger</keyword>
<feature type="domain" description="RNA polymerase Rpb2" evidence="16">
    <location>
        <begin position="229"/>
        <end position="403"/>
    </location>
</feature>
<dbReference type="Pfam" id="PF06883">
    <property type="entry name" value="RNA_pol_Rpa2_4"/>
    <property type="match status" value="1"/>
</dbReference>
<evidence type="ECO:0000259" key="15">
    <source>
        <dbReference type="Pfam" id="PF04560"/>
    </source>
</evidence>
<dbReference type="FunFam" id="2.40.270.10:FF:000011">
    <property type="entry name" value="DNA-directed RNA polymerase subunit beta"/>
    <property type="match status" value="1"/>
</dbReference>
<evidence type="ECO:0000259" key="19">
    <source>
        <dbReference type="Pfam" id="PF06883"/>
    </source>
</evidence>
<keyword evidence="10" id="KW-0539">Nucleus</keyword>
<evidence type="ECO:0000256" key="5">
    <source>
        <dbReference type="ARBA" id="ARBA00022695"/>
    </source>
</evidence>
<dbReference type="CDD" id="cd00653">
    <property type="entry name" value="RNA_pol_B_RPB2"/>
    <property type="match status" value="1"/>
</dbReference>
<dbReference type="FunFam" id="2.40.50.150:FF:000004">
    <property type="entry name" value="DNA-directed RNA polymerase subunit beta"/>
    <property type="match status" value="1"/>
</dbReference>
<dbReference type="Pfam" id="PF04560">
    <property type="entry name" value="RNA_pol_Rpb2_7"/>
    <property type="match status" value="1"/>
</dbReference>
<dbReference type="SUPFAM" id="SSF64484">
    <property type="entry name" value="beta and beta-prime subunits of DNA dependent RNA-polymerase"/>
    <property type="match status" value="1"/>
</dbReference>
<dbReference type="EC" id="2.7.7.6" evidence="13"/>
<evidence type="ECO:0000256" key="9">
    <source>
        <dbReference type="ARBA" id="ARBA00023163"/>
    </source>
</evidence>
<comment type="function">
    <text evidence="13">DNA-dependent RNA polymerase catalyzes the transcription of DNA into RNA using the four ribonucleoside triphosphates as substrates.</text>
</comment>
<keyword evidence="21" id="KW-1185">Reference proteome</keyword>
<dbReference type="PANTHER" id="PTHR20856">
    <property type="entry name" value="DNA-DIRECTED RNA POLYMERASE I SUBUNIT 2"/>
    <property type="match status" value="1"/>
</dbReference>
<dbReference type="GO" id="GO:0006362">
    <property type="term" value="P:transcription elongation by RNA polymerase I"/>
    <property type="evidence" value="ECO:0007669"/>
    <property type="project" value="EnsemblFungi"/>
</dbReference>
<evidence type="ECO:0000256" key="3">
    <source>
        <dbReference type="ARBA" id="ARBA00022478"/>
    </source>
</evidence>
<evidence type="ECO:0000256" key="12">
    <source>
        <dbReference type="RuleBase" id="RU000434"/>
    </source>
</evidence>
<evidence type="ECO:0000256" key="2">
    <source>
        <dbReference type="ARBA" id="ARBA00006835"/>
    </source>
</evidence>
<dbReference type="Pfam" id="PF00562">
    <property type="entry name" value="RNA_pol_Rpb2_6"/>
    <property type="match status" value="1"/>
</dbReference>
<name>A0A232LSS1_9EURO</name>
<dbReference type="InterPro" id="IPR037034">
    <property type="entry name" value="RNA_pol_Rpb2_2_sf"/>
</dbReference>
<keyword evidence="6" id="KW-0479">Metal-binding</keyword>
<dbReference type="FunFam" id="3.90.1100.10:FF:000008">
    <property type="entry name" value="DNA-directed RNA polymerase subunit beta"/>
    <property type="match status" value="1"/>
</dbReference>
<evidence type="ECO:0000256" key="1">
    <source>
        <dbReference type="ARBA" id="ARBA00004604"/>
    </source>
</evidence>
<evidence type="ECO:0000313" key="21">
    <source>
        <dbReference type="Proteomes" id="UP000243515"/>
    </source>
</evidence>
<evidence type="ECO:0000256" key="7">
    <source>
        <dbReference type="ARBA" id="ARBA00022771"/>
    </source>
</evidence>
<proteinExistence type="inferred from homology"/>
<comment type="subcellular location">
    <subcellularLocation>
        <location evidence="1">Nucleus</location>
        <location evidence="1">Nucleolus</location>
    </subcellularLocation>
</comment>
<dbReference type="GO" id="GO:0005736">
    <property type="term" value="C:RNA polymerase I complex"/>
    <property type="evidence" value="ECO:0007669"/>
    <property type="project" value="EnsemblFungi"/>
</dbReference>
<feature type="domain" description="DNA-directed RNA polymerase I subunit RPA2" evidence="19">
    <location>
        <begin position="596"/>
        <end position="653"/>
    </location>
</feature>
<keyword evidence="5 13" id="KW-0548">Nucleotidyltransferase</keyword>
<feature type="domain" description="RNA polymerase beta subunit protrusion" evidence="17">
    <location>
        <begin position="40"/>
        <end position="425"/>
    </location>
</feature>
<dbReference type="Gene3D" id="2.40.50.150">
    <property type="match status" value="1"/>
</dbReference>
<gene>
    <name evidence="20" type="ORF">Egran_05056</name>
</gene>
<evidence type="ECO:0000256" key="8">
    <source>
        <dbReference type="ARBA" id="ARBA00022833"/>
    </source>
</evidence>
<feature type="domain" description="RNA polymerase Rpb2" evidence="18">
    <location>
        <begin position="492"/>
        <end position="555"/>
    </location>
</feature>
<dbReference type="Gene3D" id="3.90.1070.20">
    <property type="match status" value="1"/>
</dbReference>
<comment type="caution">
    <text evidence="20">The sequence shown here is derived from an EMBL/GenBank/DDBJ whole genome shotgun (WGS) entry which is preliminary data.</text>
</comment>
<dbReference type="InterPro" id="IPR007645">
    <property type="entry name" value="RNA_pol_Rpb2_3"/>
</dbReference>
<keyword evidence="9 13" id="KW-0804">Transcription</keyword>
<dbReference type="Pfam" id="PF04565">
    <property type="entry name" value="RNA_pol_Rpb2_3"/>
    <property type="match status" value="1"/>
</dbReference>
<dbReference type="FunFam" id="3.90.1110.10:FF:000007">
    <property type="entry name" value="DNA-directed RNA polymerase subunit beta"/>
    <property type="match status" value="1"/>
</dbReference>
<organism evidence="20 21">
    <name type="scientific">Elaphomyces granulatus</name>
    <dbReference type="NCBI Taxonomy" id="519963"/>
    <lineage>
        <taxon>Eukaryota</taxon>
        <taxon>Fungi</taxon>
        <taxon>Dikarya</taxon>
        <taxon>Ascomycota</taxon>
        <taxon>Pezizomycotina</taxon>
        <taxon>Eurotiomycetes</taxon>
        <taxon>Eurotiomycetidae</taxon>
        <taxon>Eurotiales</taxon>
        <taxon>Elaphomycetaceae</taxon>
        <taxon>Elaphomyces</taxon>
    </lineage>
</organism>
<dbReference type="Gene3D" id="3.90.1110.10">
    <property type="entry name" value="RNA polymerase Rpb2, domain 2"/>
    <property type="match status" value="1"/>
</dbReference>
<keyword evidence="4 13" id="KW-0808">Transferase</keyword>
<evidence type="ECO:0000259" key="18">
    <source>
        <dbReference type="Pfam" id="PF04565"/>
    </source>
</evidence>
<sequence>MAPAPTDTSWSVEFNTLRRQKLFRHPPKDRSPYPALAAALQPHINSFNALFENTKILEEGLKDIGTKTFLDGENESVGQGPTPPKRNRLNLRIKELFLEKAILPPTNKFNTRNRNIYPAECRERHATYRGKLRARLEYRVNNGAWKESVRELGQVPLMVRANRCHLENATPEQLVDHKEEAEELGGYFIVNGNEKLIRLLVIAKRNYPMAIVRSSFVKRGNLYTKYGIQIRSVRPDQTSQTNVLHYLKDGNVTFRFSWRKNEYLIPLVMILKALVETNDREIFEGIVGSSSSKGIENTFVTDRVELLLRTYKAYNLHAMAETKVHLGERFRAVLGVPADMSDEDAGTEFLRKIVLPHLGNQNVTEAQDHDKFKMMVFMARKLYALVAGDCAPDNPDAISNQEVLLGGFLYGMIIKERLEEWLRSFGPITRDWCQKNNGVKFTDSSFDKDFIPKVVKRTNENIGGALEYFLSTGNLVSPSGLDLQQASGYTIVAEKLNFYRFISHFRMIHRGGFFAQLKTTTVRKLLPESWGFLCPVHTPDGTPCGLLNHLAHKCLIATRNIDVSHLPQTLVQLGLRSYSSVALDENVTVQLDGRIIGYCSPRQARMIADTLRYWKVEGTHHVPLELEIGYVPNSNGGQYPGIYMFSQAARMYRPVKYLPLDKLDYVGPFEQPFMEIACLQSDVISGLSTHIEYTPTNILSILANMTPFSEHNQSPRNMYQCQMSKQTMGTPGSSIEYRTDNKLYRLQTGQTPIVRPPLYNAYGLDNFPNGTNAVVAIISYTGYDMDDAMIINKSSHERGFGYGTVYKTKLFSLDEKESRRSRSKREISKLIGFAPGGEIRASWRTTLDEDGLPHIGSRVKEGSIIAAWHNVRYDPSTNELINLDSQTHFLRYKDQEEGYVDSVRILGSENGSEPCQAISIKIRIPRKPVIGDKFSSRHGQKGVCSQLWPAVDMPFSESGIQPDLIINPHAFPSRMTIAQMIESMAGKAGALHGHPQDSTPFQFTEEHTAADYFGHQLRKAGYNYHGNEPMYSGITGREFAADIYLGIVHYQRLRHMVNDKFQVRTTGPVNALTGQPVKGRAKGGGIRVGEMERDSLLAHGAAFLLQDRLMNCSDAQRAWICRDCGSFLSTQVAVQAVSSSKIRDTVNRGRLAASAPNSAVAASGIGALSGTNGIMRCRRCAREAVFDDSRVEAWEDGAGKRFVGGDNVTLVAVPGVLKYLDVELAAMGIRMKFWVEH</sequence>
<dbReference type="OrthoDB" id="10248617at2759"/>
<evidence type="ECO:0000259" key="17">
    <source>
        <dbReference type="Pfam" id="PF04563"/>
    </source>
</evidence>
<dbReference type="InterPro" id="IPR015712">
    <property type="entry name" value="DNA-dir_RNA_pol_su2"/>
</dbReference>
<dbReference type="InterPro" id="IPR007120">
    <property type="entry name" value="DNA-dir_RNAP_su2_dom"/>
</dbReference>
<evidence type="ECO:0000256" key="13">
    <source>
        <dbReference type="RuleBase" id="RU363031"/>
    </source>
</evidence>
<feature type="domain" description="DNA-directed RNA polymerase subunit 2 hybrid-binding" evidence="14">
    <location>
        <begin position="703"/>
        <end position="1082"/>
    </location>
</feature>
<keyword evidence="8" id="KW-0862">Zinc</keyword>
<dbReference type="InterPro" id="IPR007644">
    <property type="entry name" value="RNA_pol_bsu_protrusion"/>
</dbReference>
<feature type="domain" description="RNA polymerase Rpb2" evidence="15">
    <location>
        <begin position="1084"/>
        <end position="1131"/>
    </location>
</feature>
<evidence type="ECO:0000259" key="14">
    <source>
        <dbReference type="Pfam" id="PF00562"/>
    </source>
</evidence>
<evidence type="ECO:0000259" key="16">
    <source>
        <dbReference type="Pfam" id="PF04561"/>
    </source>
</evidence>
<dbReference type="InterPro" id="IPR009674">
    <property type="entry name" value="Rpa2_dom_4"/>
</dbReference>
<reference evidence="20 21" key="1">
    <citation type="journal article" date="2015" name="Environ. Microbiol.">
        <title>Metagenome sequence of Elaphomyces granulatus from sporocarp tissue reveals Ascomycota ectomycorrhizal fingerprints of genome expansion and a Proteobacteria-rich microbiome.</title>
        <authorList>
            <person name="Quandt C.A."/>
            <person name="Kohler A."/>
            <person name="Hesse C.N."/>
            <person name="Sharpton T.J."/>
            <person name="Martin F."/>
            <person name="Spatafora J.W."/>
        </authorList>
    </citation>
    <scope>NUCLEOTIDE SEQUENCE [LARGE SCALE GENOMIC DNA]</scope>
    <source>
        <strain evidence="20 21">OSC145934</strain>
    </source>
</reference>
<evidence type="ECO:0000313" key="20">
    <source>
        <dbReference type="EMBL" id="OXV07179.1"/>
    </source>
</evidence>
<comment type="similarity">
    <text evidence="2 12">Belongs to the RNA polymerase beta chain family.</text>
</comment>
<evidence type="ECO:0000256" key="11">
    <source>
        <dbReference type="ARBA" id="ARBA00047768"/>
    </source>
</evidence>
<dbReference type="GO" id="GO:0006363">
    <property type="term" value="P:termination of RNA polymerase I transcription"/>
    <property type="evidence" value="ECO:0007669"/>
    <property type="project" value="EnsemblFungi"/>
</dbReference>
<keyword evidence="3 13" id="KW-0240">DNA-directed RNA polymerase</keyword>
<dbReference type="FunFam" id="3.90.1070.20:FF:000003">
    <property type="entry name" value="DNA-directed RNA polymerase subunit beta"/>
    <property type="match status" value="1"/>
</dbReference>